<feature type="domain" description="IstB-like ATP-binding" evidence="1">
    <location>
        <begin position="3"/>
        <end position="193"/>
    </location>
</feature>
<name>A0A3P3D8M5_9RHOB</name>
<organism evidence="2 3">
    <name type="scientific">Falsigemmobacter faecalis</name>
    <dbReference type="NCBI Taxonomy" id="2488730"/>
    <lineage>
        <taxon>Bacteria</taxon>
        <taxon>Pseudomonadati</taxon>
        <taxon>Pseudomonadota</taxon>
        <taxon>Alphaproteobacteria</taxon>
        <taxon>Rhodobacterales</taxon>
        <taxon>Paracoccaceae</taxon>
        <taxon>Falsigemmobacter</taxon>
    </lineage>
</organism>
<accession>A0A3P3D8M5</accession>
<reference evidence="2 3" key="1">
    <citation type="submission" date="2018-11" db="EMBL/GenBank/DDBJ databases">
        <title>Gemmobacter sp. nov., YIM 102744-1 draft genome.</title>
        <authorList>
            <person name="Li G."/>
            <person name="Jiang Y."/>
        </authorList>
    </citation>
    <scope>NUCLEOTIDE SEQUENCE [LARGE SCALE GENOMIC DNA]</scope>
    <source>
        <strain evidence="2 3">YIM 102744-1</strain>
    </source>
</reference>
<dbReference type="Pfam" id="PF01695">
    <property type="entry name" value="IstB_IS21"/>
    <property type="match status" value="1"/>
</dbReference>
<dbReference type="InterPro" id="IPR027417">
    <property type="entry name" value="P-loop_NTPase"/>
</dbReference>
<dbReference type="GO" id="GO:0005524">
    <property type="term" value="F:ATP binding"/>
    <property type="evidence" value="ECO:0007669"/>
    <property type="project" value="InterPro"/>
</dbReference>
<evidence type="ECO:0000313" key="3">
    <source>
        <dbReference type="Proteomes" id="UP000282125"/>
    </source>
</evidence>
<dbReference type="OrthoDB" id="8150723at2"/>
<dbReference type="InterPro" id="IPR002611">
    <property type="entry name" value="IstB_ATP-bd"/>
</dbReference>
<comment type="caution">
    <text evidence="2">The sequence shown here is derived from an EMBL/GenBank/DDBJ whole genome shotgun (WGS) entry which is preliminary data.</text>
</comment>
<dbReference type="EMBL" id="RRAZ01000041">
    <property type="protein sequence ID" value="RRH69782.1"/>
    <property type="molecule type" value="Genomic_DNA"/>
</dbReference>
<dbReference type="Proteomes" id="UP000282125">
    <property type="component" value="Unassembled WGS sequence"/>
</dbReference>
<dbReference type="AlphaFoldDB" id="A0A3P3D8M5"/>
<gene>
    <name evidence="2" type="ORF">EG244_18095</name>
</gene>
<evidence type="ECO:0000313" key="2">
    <source>
        <dbReference type="EMBL" id="RRH69782.1"/>
    </source>
</evidence>
<sequence length="194" mass="20910">MRYQITLASLPLARDIGELDVAAPPVNEGLVRDLATGRFVADPRNVVLIGGTGTEKAPLAIAIALIRTGTRGRFCNLVDLGNRLGTETRGAKQGRLADDVTRLDFPSSGKLLILADLDEPGYLPSAQSGGQRLFHLISRLCDRPPIITTTNLAFGEGPAVFRDPKMTPALPDRLTHHCAIIGTGNEPWRVRNRA</sequence>
<keyword evidence="3" id="KW-1185">Reference proteome</keyword>
<protein>
    <submittedName>
        <fullName evidence="2">ATPase</fullName>
    </submittedName>
</protein>
<proteinExistence type="predicted"/>
<dbReference type="Gene3D" id="3.40.50.300">
    <property type="entry name" value="P-loop containing nucleotide triphosphate hydrolases"/>
    <property type="match status" value="1"/>
</dbReference>
<evidence type="ECO:0000259" key="1">
    <source>
        <dbReference type="Pfam" id="PF01695"/>
    </source>
</evidence>